<dbReference type="InterPro" id="IPR027417">
    <property type="entry name" value="P-loop_NTPase"/>
</dbReference>
<dbReference type="CDD" id="cd03219">
    <property type="entry name" value="ABC_Mj1267_LivG_branched"/>
    <property type="match status" value="1"/>
</dbReference>
<evidence type="ECO:0000313" key="11">
    <source>
        <dbReference type="EMBL" id="MEJ8572371.1"/>
    </source>
</evidence>
<dbReference type="PROSITE" id="PS50893">
    <property type="entry name" value="ABC_TRANSPORTER_2"/>
    <property type="match status" value="1"/>
</dbReference>
<feature type="domain" description="ABC transporter" evidence="10">
    <location>
        <begin position="354"/>
        <end position="587"/>
    </location>
</feature>
<dbReference type="GO" id="GO:0005524">
    <property type="term" value="F:ATP binding"/>
    <property type="evidence" value="ECO:0007669"/>
    <property type="project" value="UniProtKB-KW"/>
</dbReference>
<dbReference type="PANTHER" id="PTHR45772">
    <property type="entry name" value="CONSERVED COMPONENT OF ABC TRANSPORTER FOR NATURAL AMINO ACIDS-RELATED"/>
    <property type="match status" value="1"/>
</dbReference>
<dbReference type="InterPro" id="IPR051120">
    <property type="entry name" value="ABC_AA/LPS_Transport"/>
</dbReference>
<gene>
    <name evidence="11" type="ORF">V3328_12850</name>
</gene>
<dbReference type="InterPro" id="IPR043428">
    <property type="entry name" value="LivM-like"/>
</dbReference>
<dbReference type="Proteomes" id="UP001378188">
    <property type="component" value="Unassembled WGS sequence"/>
</dbReference>
<dbReference type="AlphaFoldDB" id="A0AAW9RRE0"/>
<dbReference type="GO" id="GO:0015192">
    <property type="term" value="F:L-phenylalanine transmembrane transporter activity"/>
    <property type="evidence" value="ECO:0007669"/>
    <property type="project" value="TreeGrafter"/>
</dbReference>
<accession>A0AAW9RRE0</accession>
<keyword evidence="7 9" id="KW-1133">Transmembrane helix</keyword>
<evidence type="ECO:0000313" key="12">
    <source>
        <dbReference type="Proteomes" id="UP001378188"/>
    </source>
</evidence>
<dbReference type="InterPro" id="IPR032823">
    <property type="entry name" value="BCA_ABC_TP_C"/>
</dbReference>
<proteinExistence type="predicted"/>
<dbReference type="GO" id="GO:0016887">
    <property type="term" value="F:ATP hydrolysis activity"/>
    <property type="evidence" value="ECO:0007669"/>
    <property type="project" value="InterPro"/>
</dbReference>
<dbReference type="GO" id="GO:0005304">
    <property type="term" value="F:L-valine transmembrane transporter activity"/>
    <property type="evidence" value="ECO:0007669"/>
    <property type="project" value="TreeGrafter"/>
</dbReference>
<dbReference type="Pfam" id="PF00005">
    <property type="entry name" value="ABC_tran"/>
    <property type="match status" value="1"/>
</dbReference>
<dbReference type="GO" id="GO:0015808">
    <property type="term" value="P:L-alanine transport"/>
    <property type="evidence" value="ECO:0007669"/>
    <property type="project" value="TreeGrafter"/>
</dbReference>
<dbReference type="EMBL" id="JAZHOF010000005">
    <property type="protein sequence ID" value="MEJ8572371.1"/>
    <property type="molecule type" value="Genomic_DNA"/>
</dbReference>
<evidence type="ECO:0000256" key="4">
    <source>
        <dbReference type="ARBA" id="ARBA00022692"/>
    </source>
</evidence>
<feature type="transmembrane region" description="Helical" evidence="9">
    <location>
        <begin position="60"/>
        <end position="81"/>
    </location>
</feature>
<dbReference type="InterPro" id="IPR003439">
    <property type="entry name" value="ABC_transporter-like_ATP-bd"/>
</dbReference>
<dbReference type="InterPro" id="IPR001851">
    <property type="entry name" value="ABC_transp_permease"/>
</dbReference>
<dbReference type="PANTHER" id="PTHR45772:SF7">
    <property type="entry name" value="AMINO ACID ABC TRANSPORTER ATP-BINDING PROTEIN"/>
    <property type="match status" value="1"/>
</dbReference>
<dbReference type="GO" id="GO:1903806">
    <property type="term" value="P:L-isoleucine import across plasma membrane"/>
    <property type="evidence" value="ECO:0007669"/>
    <property type="project" value="TreeGrafter"/>
</dbReference>
<dbReference type="GO" id="GO:0005886">
    <property type="term" value="C:plasma membrane"/>
    <property type="evidence" value="ECO:0007669"/>
    <property type="project" value="UniProtKB-SubCell"/>
</dbReference>
<dbReference type="RefSeq" id="WP_340330074.1">
    <property type="nucleotide sequence ID" value="NZ_JAZHOF010000005.1"/>
</dbReference>
<feature type="transmembrane region" description="Helical" evidence="9">
    <location>
        <begin position="12"/>
        <end position="29"/>
    </location>
</feature>
<feature type="transmembrane region" description="Helical" evidence="9">
    <location>
        <begin position="291"/>
        <end position="312"/>
    </location>
</feature>
<evidence type="ECO:0000259" key="10">
    <source>
        <dbReference type="PROSITE" id="PS50893"/>
    </source>
</evidence>
<keyword evidence="8 9" id="KW-0472">Membrane</keyword>
<dbReference type="GO" id="GO:1903805">
    <property type="term" value="P:L-valine import across plasma membrane"/>
    <property type="evidence" value="ECO:0007669"/>
    <property type="project" value="TreeGrafter"/>
</dbReference>
<dbReference type="GO" id="GO:0015188">
    <property type="term" value="F:L-isoleucine transmembrane transporter activity"/>
    <property type="evidence" value="ECO:0007669"/>
    <property type="project" value="TreeGrafter"/>
</dbReference>
<keyword evidence="4 9" id="KW-0812">Transmembrane</keyword>
<feature type="transmembrane region" description="Helical" evidence="9">
    <location>
        <begin position="160"/>
        <end position="179"/>
    </location>
</feature>
<feature type="transmembrane region" description="Helical" evidence="9">
    <location>
        <begin position="88"/>
        <end position="110"/>
    </location>
</feature>
<evidence type="ECO:0000256" key="7">
    <source>
        <dbReference type="ARBA" id="ARBA00022989"/>
    </source>
</evidence>
<reference evidence="11 12" key="1">
    <citation type="submission" date="2024-02" db="EMBL/GenBank/DDBJ databases">
        <title>Genome analysis and characterization of Microbaculum marinisediminis sp. nov., isolated from marine sediment.</title>
        <authorList>
            <person name="Du Z.-J."/>
            <person name="Ye Y.-Q."/>
            <person name="Zhang Z.-R."/>
            <person name="Yuan S.-M."/>
            <person name="Zhang X.-Y."/>
        </authorList>
    </citation>
    <scope>NUCLEOTIDE SEQUENCE [LARGE SCALE GENOMIC DNA]</scope>
    <source>
        <strain evidence="11 12">SDUM1044001</strain>
    </source>
</reference>
<evidence type="ECO:0000256" key="5">
    <source>
        <dbReference type="ARBA" id="ARBA00022741"/>
    </source>
</evidence>
<evidence type="ECO:0000256" key="9">
    <source>
        <dbReference type="SAM" id="Phobius"/>
    </source>
</evidence>
<dbReference type="SUPFAM" id="SSF52540">
    <property type="entry name" value="P-loop containing nucleoside triphosphate hydrolases"/>
    <property type="match status" value="1"/>
</dbReference>
<dbReference type="InterPro" id="IPR003593">
    <property type="entry name" value="AAA+_ATPase"/>
</dbReference>
<organism evidence="11 12">
    <name type="scientific">Microbaculum marinum</name>
    <dbReference type="NCBI Taxonomy" id="1764581"/>
    <lineage>
        <taxon>Bacteria</taxon>
        <taxon>Pseudomonadati</taxon>
        <taxon>Pseudomonadota</taxon>
        <taxon>Alphaproteobacteria</taxon>
        <taxon>Hyphomicrobiales</taxon>
        <taxon>Tepidamorphaceae</taxon>
        <taxon>Microbaculum</taxon>
    </lineage>
</organism>
<evidence type="ECO:0000256" key="1">
    <source>
        <dbReference type="ARBA" id="ARBA00004651"/>
    </source>
</evidence>
<evidence type="ECO:0000256" key="6">
    <source>
        <dbReference type="ARBA" id="ARBA00022840"/>
    </source>
</evidence>
<keyword evidence="12" id="KW-1185">Reference proteome</keyword>
<keyword evidence="5" id="KW-0547">Nucleotide-binding</keyword>
<dbReference type="Pfam" id="PF02653">
    <property type="entry name" value="BPD_transp_2"/>
    <property type="match status" value="1"/>
</dbReference>
<dbReference type="Pfam" id="PF12399">
    <property type="entry name" value="BCA_ABC_TP_C"/>
    <property type="match status" value="1"/>
</dbReference>
<dbReference type="Gene3D" id="3.40.50.300">
    <property type="entry name" value="P-loop containing nucleotide triphosphate hydrolases"/>
    <property type="match status" value="1"/>
</dbReference>
<evidence type="ECO:0000256" key="8">
    <source>
        <dbReference type="ARBA" id="ARBA00023136"/>
    </source>
</evidence>
<keyword evidence="3" id="KW-1003">Cell membrane</keyword>
<protein>
    <submittedName>
        <fullName evidence="11">Branched-chain amino acid ABC transporter ATP-binding protein/permease</fullName>
    </submittedName>
</protein>
<feature type="transmembrane region" description="Helical" evidence="9">
    <location>
        <begin position="116"/>
        <end position="137"/>
    </location>
</feature>
<evidence type="ECO:0000256" key="3">
    <source>
        <dbReference type="ARBA" id="ARBA00022475"/>
    </source>
</evidence>
<name>A0AAW9RRE0_9HYPH</name>
<feature type="transmembrane region" description="Helical" evidence="9">
    <location>
        <begin position="246"/>
        <end position="271"/>
    </location>
</feature>
<dbReference type="CDD" id="cd06581">
    <property type="entry name" value="TM_PBP1_LivM_like"/>
    <property type="match status" value="1"/>
</dbReference>
<feature type="transmembrane region" description="Helical" evidence="9">
    <location>
        <begin position="211"/>
        <end position="234"/>
    </location>
</feature>
<comment type="subcellular location">
    <subcellularLocation>
        <location evidence="1">Cell membrane</location>
        <topology evidence="1">Multi-pass membrane protein</topology>
    </subcellularLocation>
</comment>
<keyword evidence="6 11" id="KW-0067">ATP-binding</keyword>
<comment type="caution">
    <text evidence="11">The sequence shown here is derived from an EMBL/GenBank/DDBJ whole genome shotgun (WGS) entry which is preliminary data.</text>
</comment>
<keyword evidence="2" id="KW-0813">Transport</keyword>
<evidence type="ECO:0000256" key="2">
    <source>
        <dbReference type="ARBA" id="ARBA00022448"/>
    </source>
</evidence>
<dbReference type="GO" id="GO:0042941">
    <property type="term" value="P:D-alanine transmembrane transport"/>
    <property type="evidence" value="ECO:0007669"/>
    <property type="project" value="TreeGrafter"/>
</dbReference>
<sequence length="598" mass="63720">MRGTREGIGREIGLIALFAGAYLAISFAVQDSYYQLIMTLVLVWATLAMSWNFLSGYSGMISFGQASFFGLGGYAMTIAFVDFGITPWLGIPIGIVVGVLAGIIIGIPTFRLRGHYFALSMLAYPLAMLYVFEWLGYQEVSLPMMREAPAAFMQFSDQRVYIALALGMLVICMLVSLLAERTRFGMSLLAVKQNELAAEAAGIDSWRWKMYAMMVSSAMAAAAGGFYAVVVLVVTPPSLFGMLVSAQALILTLFGGVGVYWGPVIGAIVLVPLAETLHAELGHIVPGIQGVVYGVAIIVIILSAPDGIYWSIRDRLARRRRAGAPAEAAPAPDVAFPAAPVPAAGDRTLGGPLLELENVSLSFGGLKAVDNVTLTVREGSIHGIIGPNGAGKTTLFNVINGFLKAESGSIRFEGGELVGLKPHKVCALGLGRTFQVVRAFPRMSVLENVMVGAYVHAATDAEAVHRAREALQRVGLSGDQITATASGLPTKQLRLMELARALAARPRLLLLDETLAGLGHAELDDILAVIRQVNREGVTVVIIEHTMQAMVKLADAFSVLDHGSLIAGGAPASVVKDPRVIEAYLGRKWMDRAQDPVA</sequence>
<feature type="transmembrane region" description="Helical" evidence="9">
    <location>
        <begin position="36"/>
        <end position="54"/>
    </location>
</feature>
<dbReference type="SMART" id="SM00382">
    <property type="entry name" value="AAA"/>
    <property type="match status" value="1"/>
</dbReference>